<dbReference type="EMBL" id="WIXO01000001">
    <property type="protein sequence ID" value="MTE20278.1"/>
    <property type="molecule type" value="Genomic_DNA"/>
</dbReference>
<evidence type="ECO:0000313" key="2">
    <source>
        <dbReference type="Proteomes" id="UP000473014"/>
    </source>
</evidence>
<dbReference type="AlphaFoldDB" id="A0A6G2BDE9"/>
<comment type="caution">
    <text evidence="1">The sequence shown here is derived from an EMBL/GenBank/DDBJ whole genome shotgun (WGS) entry which is preliminary data.</text>
</comment>
<keyword evidence="2" id="KW-1185">Reference proteome</keyword>
<protein>
    <submittedName>
        <fullName evidence="1">Uncharacterized protein</fullName>
    </submittedName>
</protein>
<accession>A0A6G2BDE9</accession>
<organism evidence="1 2">
    <name type="scientific">Streptomyces taklimakanensis</name>
    <dbReference type="NCBI Taxonomy" id="2569853"/>
    <lineage>
        <taxon>Bacteria</taxon>
        <taxon>Bacillati</taxon>
        <taxon>Actinomycetota</taxon>
        <taxon>Actinomycetes</taxon>
        <taxon>Kitasatosporales</taxon>
        <taxon>Streptomycetaceae</taxon>
        <taxon>Streptomyces</taxon>
    </lineage>
</organism>
<gene>
    <name evidence="1" type="ORF">F0L17_14400</name>
</gene>
<name>A0A6G2BDE9_9ACTN</name>
<dbReference type="RefSeq" id="WP_155071392.1">
    <property type="nucleotide sequence ID" value="NZ_WIXO01000001.1"/>
</dbReference>
<evidence type="ECO:0000313" key="1">
    <source>
        <dbReference type="EMBL" id="MTE20278.1"/>
    </source>
</evidence>
<dbReference type="OrthoDB" id="3690147at2"/>
<proteinExistence type="predicted"/>
<sequence>MTGTAASLRITRHGFAVLPANVSLQATGSGAWTNTGLQATLPEAGVYHLDASVRGLLNGASNVNAYVLARLLDATTGLLVPDSEVLVHQIAIAHGAGDTSVAVGGNRSASISVRYAVPAPRTVRLQVARVTATGATTNAAVYSDGNGRTTLRYLRVA</sequence>
<dbReference type="Proteomes" id="UP000473014">
    <property type="component" value="Unassembled WGS sequence"/>
</dbReference>
<reference evidence="1 2" key="1">
    <citation type="submission" date="2019-11" db="EMBL/GenBank/DDBJ databases">
        <authorList>
            <person name="Yuan L."/>
        </authorList>
    </citation>
    <scope>NUCLEOTIDE SEQUENCE [LARGE SCALE GENOMIC DNA]</scope>
    <source>
        <strain evidence="1 2">TRM43335</strain>
    </source>
</reference>